<organism evidence="1 2">
    <name type="scientific">Gymnopilus junonius</name>
    <name type="common">Spectacular rustgill mushroom</name>
    <name type="synonym">Gymnopilus spectabilis subsp. junonius</name>
    <dbReference type="NCBI Taxonomy" id="109634"/>
    <lineage>
        <taxon>Eukaryota</taxon>
        <taxon>Fungi</taxon>
        <taxon>Dikarya</taxon>
        <taxon>Basidiomycota</taxon>
        <taxon>Agaricomycotina</taxon>
        <taxon>Agaricomycetes</taxon>
        <taxon>Agaricomycetidae</taxon>
        <taxon>Agaricales</taxon>
        <taxon>Agaricineae</taxon>
        <taxon>Hymenogastraceae</taxon>
        <taxon>Gymnopilus</taxon>
    </lineage>
</organism>
<keyword evidence="2" id="KW-1185">Reference proteome</keyword>
<name>A0A9P5NEG8_GYMJU</name>
<dbReference type="AlphaFoldDB" id="A0A9P5NEG8"/>
<gene>
    <name evidence="1" type="ORF">CPB84DRAFT_1877462</name>
</gene>
<reference evidence="1" key="1">
    <citation type="submission" date="2020-11" db="EMBL/GenBank/DDBJ databases">
        <authorList>
            <consortium name="DOE Joint Genome Institute"/>
            <person name="Ahrendt S."/>
            <person name="Riley R."/>
            <person name="Andreopoulos W."/>
            <person name="LaButti K."/>
            <person name="Pangilinan J."/>
            <person name="Ruiz-duenas F.J."/>
            <person name="Barrasa J.M."/>
            <person name="Sanchez-Garcia M."/>
            <person name="Camarero S."/>
            <person name="Miyauchi S."/>
            <person name="Serrano A."/>
            <person name="Linde D."/>
            <person name="Babiker R."/>
            <person name="Drula E."/>
            <person name="Ayuso-Fernandez I."/>
            <person name="Pacheco R."/>
            <person name="Padilla G."/>
            <person name="Ferreira P."/>
            <person name="Barriuso J."/>
            <person name="Kellner H."/>
            <person name="Castanera R."/>
            <person name="Alfaro M."/>
            <person name="Ramirez L."/>
            <person name="Pisabarro A.G."/>
            <person name="Kuo A."/>
            <person name="Tritt A."/>
            <person name="Lipzen A."/>
            <person name="He G."/>
            <person name="Yan M."/>
            <person name="Ng V."/>
            <person name="Cullen D."/>
            <person name="Martin F."/>
            <person name="Rosso M.-N."/>
            <person name="Henrissat B."/>
            <person name="Hibbett D."/>
            <person name="Martinez A.T."/>
            <person name="Grigoriev I.V."/>
        </authorList>
    </citation>
    <scope>NUCLEOTIDE SEQUENCE</scope>
    <source>
        <strain evidence="1">AH 44721</strain>
    </source>
</reference>
<proteinExistence type="predicted"/>
<comment type="caution">
    <text evidence="1">The sequence shown here is derived from an EMBL/GenBank/DDBJ whole genome shotgun (WGS) entry which is preliminary data.</text>
</comment>
<dbReference type="EMBL" id="JADNYJ010000153">
    <property type="protein sequence ID" value="KAF8878989.1"/>
    <property type="molecule type" value="Genomic_DNA"/>
</dbReference>
<sequence>MKTIERNYSTFTAGTRIRAAAPSHGLCSFQLVLQRPNTRSFTYQGGIEGSETITFSGYHIAQYIQLNHEDNDVTTTGSQQALWMVLDASEGLQCCFSLFSISQAQLTLRRIGRRRLRNSKLALVIGGEEGLDVFGALRGWLSTLEGWIYEIWMIIPIPSEHFNLSSNDLCALSISSHS</sequence>
<accession>A0A9P5NEG8</accession>
<evidence type="ECO:0000313" key="2">
    <source>
        <dbReference type="Proteomes" id="UP000724874"/>
    </source>
</evidence>
<dbReference type="Proteomes" id="UP000724874">
    <property type="component" value="Unassembled WGS sequence"/>
</dbReference>
<evidence type="ECO:0000313" key="1">
    <source>
        <dbReference type="EMBL" id="KAF8878989.1"/>
    </source>
</evidence>
<protein>
    <submittedName>
        <fullName evidence="1">Uncharacterized protein</fullName>
    </submittedName>
</protein>